<evidence type="ECO:0000259" key="3">
    <source>
        <dbReference type="Pfam" id="PF24870"/>
    </source>
</evidence>
<accession>A0AAN7B718</accession>
<feature type="compositionally biased region" description="Low complexity" evidence="1">
    <location>
        <begin position="152"/>
        <end position="167"/>
    </location>
</feature>
<feature type="compositionally biased region" description="Low complexity" evidence="1">
    <location>
        <begin position="177"/>
        <end position="186"/>
    </location>
</feature>
<evidence type="ECO:0000313" key="5">
    <source>
        <dbReference type="Proteomes" id="UP001301769"/>
    </source>
</evidence>
<keyword evidence="5" id="KW-1185">Reference proteome</keyword>
<sequence length="228" mass="22372">MLTRSVLLAAAATAVSAELFPGHQQVKRALEARQTAGGDVSMPAGAIPTCIQPLFSLYSSLPTPPPEIVHLSITGNDPCAPFTPPPSAAAPYSSYSSEVVSWFGEHSSEIMSAISSCPQVTALPGAGDAISSLEGSICTSTPAAGGGDDDSSSTGTESSGPEETGTDSMDHGTMSHGATDAPTPTGTAGGGAAGTTSKSTAGAFAARETGFAGAAMAAAGFFGVVAML</sequence>
<reference evidence="4" key="1">
    <citation type="journal article" date="2023" name="Mol. Phylogenet. Evol.">
        <title>Genome-scale phylogeny and comparative genomics of the fungal order Sordariales.</title>
        <authorList>
            <person name="Hensen N."/>
            <person name="Bonometti L."/>
            <person name="Westerberg I."/>
            <person name="Brannstrom I.O."/>
            <person name="Guillou S."/>
            <person name="Cros-Aarteil S."/>
            <person name="Calhoun S."/>
            <person name="Haridas S."/>
            <person name="Kuo A."/>
            <person name="Mondo S."/>
            <person name="Pangilinan J."/>
            <person name="Riley R."/>
            <person name="LaButti K."/>
            <person name="Andreopoulos B."/>
            <person name="Lipzen A."/>
            <person name="Chen C."/>
            <person name="Yan M."/>
            <person name="Daum C."/>
            <person name="Ng V."/>
            <person name="Clum A."/>
            <person name="Steindorff A."/>
            <person name="Ohm R.A."/>
            <person name="Martin F."/>
            <person name="Silar P."/>
            <person name="Natvig D.O."/>
            <person name="Lalanne C."/>
            <person name="Gautier V."/>
            <person name="Ament-Velasquez S.L."/>
            <person name="Kruys A."/>
            <person name="Hutchinson M.I."/>
            <person name="Powell A.J."/>
            <person name="Barry K."/>
            <person name="Miller A.N."/>
            <person name="Grigoriev I.V."/>
            <person name="Debuchy R."/>
            <person name="Gladieux P."/>
            <person name="Hiltunen Thoren M."/>
            <person name="Johannesson H."/>
        </authorList>
    </citation>
    <scope>NUCLEOTIDE SEQUENCE</scope>
    <source>
        <strain evidence="4">PSN293</strain>
    </source>
</reference>
<reference evidence="4" key="2">
    <citation type="submission" date="2023-05" db="EMBL/GenBank/DDBJ databases">
        <authorList>
            <consortium name="Lawrence Berkeley National Laboratory"/>
            <person name="Steindorff A."/>
            <person name="Hensen N."/>
            <person name="Bonometti L."/>
            <person name="Westerberg I."/>
            <person name="Brannstrom I.O."/>
            <person name="Guillou S."/>
            <person name="Cros-Aarteil S."/>
            <person name="Calhoun S."/>
            <person name="Haridas S."/>
            <person name="Kuo A."/>
            <person name="Mondo S."/>
            <person name="Pangilinan J."/>
            <person name="Riley R."/>
            <person name="Labutti K."/>
            <person name="Andreopoulos B."/>
            <person name="Lipzen A."/>
            <person name="Chen C."/>
            <person name="Yanf M."/>
            <person name="Daum C."/>
            <person name="Ng V."/>
            <person name="Clum A."/>
            <person name="Ohm R."/>
            <person name="Martin F."/>
            <person name="Silar P."/>
            <person name="Natvig D."/>
            <person name="Lalanne C."/>
            <person name="Gautier V."/>
            <person name="Ament-Velasquez S.L."/>
            <person name="Kruys A."/>
            <person name="Hutchinson M.I."/>
            <person name="Powell A.J."/>
            <person name="Barry K."/>
            <person name="Miller A.N."/>
            <person name="Grigoriev I.V."/>
            <person name="Debuchy R."/>
            <person name="Gladieux P."/>
            <person name="Thoren M.H."/>
            <person name="Johannesson H."/>
        </authorList>
    </citation>
    <scope>NUCLEOTIDE SEQUENCE</scope>
    <source>
        <strain evidence="4">PSN293</strain>
    </source>
</reference>
<dbReference type="AlphaFoldDB" id="A0AAN7B718"/>
<feature type="region of interest" description="Disordered" evidence="1">
    <location>
        <begin position="137"/>
        <end position="198"/>
    </location>
</feature>
<evidence type="ECO:0000256" key="1">
    <source>
        <dbReference type="SAM" id="MobiDB-lite"/>
    </source>
</evidence>
<dbReference type="EMBL" id="MU858173">
    <property type="protein sequence ID" value="KAK4210475.1"/>
    <property type="molecule type" value="Genomic_DNA"/>
</dbReference>
<proteinExistence type="predicted"/>
<comment type="caution">
    <text evidence="4">The sequence shown here is derived from an EMBL/GenBank/DDBJ whole genome shotgun (WGS) entry which is preliminary data.</text>
</comment>
<name>A0AAN7B718_9PEZI</name>
<organism evidence="4 5">
    <name type="scientific">Rhypophila decipiens</name>
    <dbReference type="NCBI Taxonomy" id="261697"/>
    <lineage>
        <taxon>Eukaryota</taxon>
        <taxon>Fungi</taxon>
        <taxon>Dikarya</taxon>
        <taxon>Ascomycota</taxon>
        <taxon>Pezizomycotina</taxon>
        <taxon>Sordariomycetes</taxon>
        <taxon>Sordariomycetidae</taxon>
        <taxon>Sordariales</taxon>
        <taxon>Naviculisporaceae</taxon>
        <taxon>Rhypophila</taxon>
    </lineage>
</organism>
<evidence type="ECO:0000256" key="2">
    <source>
        <dbReference type="SAM" id="SignalP"/>
    </source>
</evidence>
<dbReference type="Proteomes" id="UP001301769">
    <property type="component" value="Unassembled WGS sequence"/>
</dbReference>
<feature type="chain" id="PRO_5042854682" evidence="2">
    <location>
        <begin position="18"/>
        <end position="228"/>
    </location>
</feature>
<protein>
    <submittedName>
        <fullName evidence="4">Infection structure specific protein</fullName>
    </submittedName>
</protein>
<dbReference type="InterPro" id="IPR056637">
    <property type="entry name" value="DUF7735"/>
</dbReference>
<gene>
    <name evidence="4" type="ORF">QBC37DRAFT_30863</name>
</gene>
<evidence type="ECO:0000313" key="4">
    <source>
        <dbReference type="EMBL" id="KAK4210475.1"/>
    </source>
</evidence>
<keyword evidence="2" id="KW-0732">Signal</keyword>
<feature type="signal peptide" evidence="2">
    <location>
        <begin position="1"/>
        <end position="17"/>
    </location>
</feature>
<feature type="domain" description="DUF7735" evidence="3">
    <location>
        <begin position="85"/>
        <end position="119"/>
    </location>
</feature>
<dbReference type="Pfam" id="PF24870">
    <property type="entry name" value="DUF7735"/>
    <property type="match status" value="1"/>
</dbReference>